<feature type="domain" description="EF-hand" evidence="5">
    <location>
        <begin position="81"/>
        <end position="116"/>
    </location>
</feature>
<evidence type="ECO:0000259" key="5">
    <source>
        <dbReference type="PROSITE" id="PS50222"/>
    </source>
</evidence>
<keyword evidence="3" id="KW-0106">Calcium</keyword>
<evidence type="ECO:0000313" key="6">
    <source>
        <dbReference type="EMBL" id="MBX00475.1"/>
    </source>
</evidence>
<feature type="domain" description="EF-hand" evidence="5">
    <location>
        <begin position="154"/>
        <end position="189"/>
    </location>
</feature>
<proteinExistence type="predicted"/>
<dbReference type="PROSITE" id="PS50222">
    <property type="entry name" value="EF_HAND_2"/>
    <property type="match status" value="3"/>
</dbReference>
<feature type="region of interest" description="Disordered" evidence="4">
    <location>
        <begin position="15"/>
        <end position="69"/>
    </location>
</feature>
<dbReference type="PROSITE" id="PS00018">
    <property type="entry name" value="EF_HAND_1"/>
    <property type="match status" value="2"/>
</dbReference>
<dbReference type="Gene3D" id="1.10.238.10">
    <property type="entry name" value="EF-hand"/>
    <property type="match status" value="2"/>
</dbReference>
<evidence type="ECO:0000256" key="2">
    <source>
        <dbReference type="ARBA" id="ARBA00022737"/>
    </source>
</evidence>
<dbReference type="InterPro" id="IPR039647">
    <property type="entry name" value="EF_hand_pair_protein_CML-like"/>
</dbReference>
<protein>
    <submittedName>
        <fullName evidence="6">Uncharacterized protein MANES_09G009100</fullName>
    </submittedName>
</protein>
<dbReference type="Pfam" id="PF13499">
    <property type="entry name" value="EF-hand_7"/>
    <property type="match status" value="2"/>
</dbReference>
<organism evidence="6">
    <name type="scientific">Rhizophora mucronata</name>
    <name type="common">Asiatic mangrove</name>
    <dbReference type="NCBI Taxonomy" id="61149"/>
    <lineage>
        <taxon>Eukaryota</taxon>
        <taxon>Viridiplantae</taxon>
        <taxon>Streptophyta</taxon>
        <taxon>Embryophyta</taxon>
        <taxon>Tracheophyta</taxon>
        <taxon>Spermatophyta</taxon>
        <taxon>Magnoliopsida</taxon>
        <taxon>eudicotyledons</taxon>
        <taxon>Gunneridae</taxon>
        <taxon>Pentapetalae</taxon>
        <taxon>rosids</taxon>
        <taxon>fabids</taxon>
        <taxon>Malpighiales</taxon>
        <taxon>Rhizophoraceae</taxon>
        <taxon>Rhizophora</taxon>
    </lineage>
</organism>
<dbReference type="InterPro" id="IPR018247">
    <property type="entry name" value="EF_Hand_1_Ca_BS"/>
</dbReference>
<dbReference type="GO" id="GO:0005509">
    <property type="term" value="F:calcium ion binding"/>
    <property type="evidence" value="ECO:0007669"/>
    <property type="project" value="InterPro"/>
</dbReference>
<dbReference type="InterPro" id="IPR002048">
    <property type="entry name" value="EF_hand_dom"/>
</dbReference>
<feature type="compositionally biased region" description="Basic residues" evidence="4">
    <location>
        <begin position="15"/>
        <end position="24"/>
    </location>
</feature>
<reference evidence="6" key="1">
    <citation type="submission" date="2018-02" db="EMBL/GenBank/DDBJ databases">
        <title>Rhizophora mucronata_Transcriptome.</title>
        <authorList>
            <person name="Meera S.P."/>
            <person name="Sreeshan A."/>
            <person name="Augustine A."/>
        </authorList>
    </citation>
    <scope>NUCLEOTIDE SEQUENCE</scope>
    <source>
        <tissue evidence="6">Leaf</tissue>
    </source>
</reference>
<dbReference type="PANTHER" id="PTHR10891">
    <property type="entry name" value="EF-HAND CALCIUM-BINDING DOMAIN CONTAINING PROTEIN"/>
    <property type="match status" value="1"/>
</dbReference>
<name>A0A2P2K426_RHIMU</name>
<dbReference type="SMART" id="SM00054">
    <property type="entry name" value="EFh"/>
    <property type="match status" value="4"/>
</dbReference>
<evidence type="ECO:0000256" key="1">
    <source>
        <dbReference type="ARBA" id="ARBA00022723"/>
    </source>
</evidence>
<evidence type="ECO:0000256" key="4">
    <source>
        <dbReference type="SAM" id="MobiDB-lite"/>
    </source>
</evidence>
<dbReference type="FunFam" id="1.10.238.10:FF:000001">
    <property type="entry name" value="Calmodulin 1"/>
    <property type="match status" value="1"/>
</dbReference>
<dbReference type="InterPro" id="IPR011992">
    <property type="entry name" value="EF-hand-dom_pair"/>
</dbReference>
<evidence type="ECO:0000256" key="3">
    <source>
        <dbReference type="ARBA" id="ARBA00022837"/>
    </source>
</evidence>
<feature type="compositionally biased region" description="Low complexity" evidence="4">
    <location>
        <begin position="29"/>
        <end position="46"/>
    </location>
</feature>
<sequence>MEFFRAISPKRLKLSPKQLFRSKKDRSMVSRSDPSSFSSGAASDESASNRKPGSGHGAGGSGTPTSVLPEISGDWSDILGDVYLEMVQAFKLIDKDNDGFISRDELQALLSRLGPQPASQKEVATMLSEVDSDGEGPISVESLVTRISSALDPAGADELKEAFEFFDTDHDGKITAEELLRVYTVIGDDGCTLEDCRRMITEVDKKGDGFVCFEDFTRMMERQKCS</sequence>
<keyword evidence="2" id="KW-0677">Repeat</keyword>
<dbReference type="AlphaFoldDB" id="A0A2P2K426"/>
<accession>A0A2P2K426</accession>
<dbReference type="CDD" id="cd00051">
    <property type="entry name" value="EFh"/>
    <property type="match status" value="1"/>
</dbReference>
<keyword evidence="1" id="KW-0479">Metal-binding</keyword>
<dbReference type="EMBL" id="GGEC01019991">
    <property type="protein sequence ID" value="MBX00475.1"/>
    <property type="molecule type" value="Transcribed_RNA"/>
</dbReference>
<feature type="domain" description="EF-hand" evidence="5">
    <location>
        <begin position="191"/>
        <end position="226"/>
    </location>
</feature>
<dbReference type="SUPFAM" id="SSF47473">
    <property type="entry name" value="EF-hand"/>
    <property type="match status" value="1"/>
</dbReference>